<evidence type="ECO:0000313" key="4">
    <source>
        <dbReference type="Proteomes" id="UP001218218"/>
    </source>
</evidence>
<dbReference type="Pfam" id="PF00651">
    <property type="entry name" value="BTB"/>
    <property type="match status" value="1"/>
</dbReference>
<evidence type="ECO:0000313" key="3">
    <source>
        <dbReference type="EMBL" id="KAJ7355921.1"/>
    </source>
</evidence>
<dbReference type="InterPro" id="IPR011333">
    <property type="entry name" value="SKP1/BTB/POZ_sf"/>
</dbReference>
<keyword evidence="4" id="KW-1185">Reference proteome</keyword>
<feature type="domain" description="BTB" evidence="2">
    <location>
        <begin position="31"/>
        <end position="92"/>
    </location>
</feature>
<proteinExistence type="predicted"/>
<comment type="caution">
    <text evidence="3">The sequence shown here is derived from an EMBL/GenBank/DDBJ whole genome shotgun (WGS) entry which is preliminary data.</text>
</comment>
<evidence type="ECO:0000256" key="1">
    <source>
        <dbReference type="SAM" id="MobiDB-lite"/>
    </source>
</evidence>
<dbReference type="PROSITE" id="PS50097">
    <property type="entry name" value="BTB"/>
    <property type="match status" value="1"/>
</dbReference>
<protein>
    <recommendedName>
        <fullName evidence="2">BTB domain-containing protein</fullName>
    </recommendedName>
</protein>
<gene>
    <name evidence="3" type="ORF">DFH08DRAFT_853915</name>
</gene>
<dbReference type="Proteomes" id="UP001218218">
    <property type="component" value="Unassembled WGS sequence"/>
</dbReference>
<dbReference type="CDD" id="cd18186">
    <property type="entry name" value="BTB_POZ_ZBTB_KLHL-like"/>
    <property type="match status" value="1"/>
</dbReference>
<dbReference type="AlphaFoldDB" id="A0AAD7EX65"/>
<reference evidence="3" key="1">
    <citation type="submission" date="2023-03" db="EMBL/GenBank/DDBJ databases">
        <title>Massive genome expansion in bonnet fungi (Mycena s.s.) driven by repeated elements and novel gene families across ecological guilds.</title>
        <authorList>
            <consortium name="Lawrence Berkeley National Laboratory"/>
            <person name="Harder C.B."/>
            <person name="Miyauchi S."/>
            <person name="Viragh M."/>
            <person name="Kuo A."/>
            <person name="Thoen E."/>
            <person name="Andreopoulos B."/>
            <person name="Lu D."/>
            <person name="Skrede I."/>
            <person name="Drula E."/>
            <person name="Henrissat B."/>
            <person name="Morin E."/>
            <person name="Kohler A."/>
            <person name="Barry K."/>
            <person name="LaButti K."/>
            <person name="Morin E."/>
            <person name="Salamov A."/>
            <person name="Lipzen A."/>
            <person name="Mereny Z."/>
            <person name="Hegedus B."/>
            <person name="Baldrian P."/>
            <person name="Stursova M."/>
            <person name="Weitz H."/>
            <person name="Taylor A."/>
            <person name="Grigoriev I.V."/>
            <person name="Nagy L.G."/>
            <person name="Martin F."/>
            <person name="Kauserud H."/>
        </authorList>
    </citation>
    <scope>NUCLEOTIDE SEQUENCE</scope>
    <source>
        <strain evidence="3">CBHHK002</strain>
    </source>
</reference>
<feature type="compositionally biased region" description="Polar residues" evidence="1">
    <location>
        <begin position="1"/>
        <end position="10"/>
    </location>
</feature>
<dbReference type="Gene3D" id="3.30.710.10">
    <property type="entry name" value="Potassium Channel Kv1.1, Chain A"/>
    <property type="match status" value="1"/>
</dbReference>
<name>A0AAD7EX65_9AGAR</name>
<sequence length="301" mass="33189">MSVENVSTDPASCLPTFTPGSPFDGRPPTAGDVILRSSDGVDFRVHQVVMSLASPIFATMFALPQPEGETEPVAMAESAVALDRMLRFWYPGTEPPVIDTLDELQRVVEILVSKYEVQSAVYTAKSYIRNYLETQPVAVFAFACTQGWEDVAQAAARESLKHPIRVFDDDATTGLKHITGEAYHRLLQYHYRCGIAAKGTTNSLRWVPATAKTLVWFTCRNCAGHPTRVWFTNYLTSVGAELSATPGISPADRKMLHPALKEASKCGVCREQVHEQLLNWASTGLLTQIQAAINEVQLKFI</sequence>
<evidence type="ECO:0000259" key="2">
    <source>
        <dbReference type="PROSITE" id="PS50097"/>
    </source>
</evidence>
<accession>A0AAD7EX65</accession>
<dbReference type="SUPFAM" id="SSF54695">
    <property type="entry name" value="POZ domain"/>
    <property type="match status" value="1"/>
</dbReference>
<dbReference type="InterPro" id="IPR000210">
    <property type="entry name" value="BTB/POZ_dom"/>
</dbReference>
<dbReference type="EMBL" id="JARIHO010000009">
    <property type="protein sequence ID" value="KAJ7355921.1"/>
    <property type="molecule type" value="Genomic_DNA"/>
</dbReference>
<feature type="region of interest" description="Disordered" evidence="1">
    <location>
        <begin position="1"/>
        <end position="28"/>
    </location>
</feature>
<organism evidence="3 4">
    <name type="scientific">Mycena albidolilacea</name>
    <dbReference type="NCBI Taxonomy" id="1033008"/>
    <lineage>
        <taxon>Eukaryota</taxon>
        <taxon>Fungi</taxon>
        <taxon>Dikarya</taxon>
        <taxon>Basidiomycota</taxon>
        <taxon>Agaricomycotina</taxon>
        <taxon>Agaricomycetes</taxon>
        <taxon>Agaricomycetidae</taxon>
        <taxon>Agaricales</taxon>
        <taxon>Marasmiineae</taxon>
        <taxon>Mycenaceae</taxon>
        <taxon>Mycena</taxon>
    </lineage>
</organism>